<dbReference type="EMBL" id="MN739645">
    <property type="protein sequence ID" value="QHT17807.1"/>
    <property type="molecule type" value="Genomic_DNA"/>
</dbReference>
<evidence type="ECO:0000313" key="2">
    <source>
        <dbReference type="EMBL" id="QHT17807.1"/>
    </source>
</evidence>
<name>A0A6C0DMI9_9ZZZZ</name>
<organism evidence="2">
    <name type="scientific">viral metagenome</name>
    <dbReference type="NCBI Taxonomy" id="1070528"/>
    <lineage>
        <taxon>unclassified sequences</taxon>
        <taxon>metagenomes</taxon>
        <taxon>organismal metagenomes</taxon>
    </lineage>
</organism>
<feature type="transmembrane region" description="Helical" evidence="1">
    <location>
        <begin position="6"/>
        <end position="26"/>
    </location>
</feature>
<proteinExistence type="predicted"/>
<keyword evidence="1" id="KW-0812">Transmembrane</keyword>
<accession>A0A6C0DMI9</accession>
<evidence type="ECO:0000256" key="1">
    <source>
        <dbReference type="SAM" id="Phobius"/>
    </source>
</evidence>
<dbReference type="AlphaFoldDB" id="A0A6C0DMI9"/>
<keyword evidence="1" id="KW-0472">Membrane</keyword>
<sequence length="178" mass="20998">MNFTAITMIIIILTLILYTIIDKYSYLSINENDEKIVLKSKKVDDELLIKYSSIKNKLTTVDDYVKFLNYLNTINSSIYISIIDSVVTNYTHIVNLIIGDIEKTKIRYSFKKLKNIYAIIKIKEEINDLNTSYAKIILFYDGLIFNEKRFQFIENDFTGNTIVYKLNFKNKLINHYLQ</sequence>
<protein>
    <submittedName>
        <fullName evidence="2">Uncharacterized protein</fullName>
    </submittedName>
</protein>
<keyword evidence="1" id="KW-1133">Transmembrane helix</keyword>
<reference evidence="2" key="1">
    <citation type="journal article" date="2020" name="Nature">
        <title>Giant virus diversity and host interactions through global metagenomics.</title>
        <authorList>
            <person name="Schulz F."/>
            <person name="Roux S."/>
            <person name="Paez-Espino D."/>
            <person name="Jungbluth S."/>
            <person name="Walsh D.A."/>
            <person name="Denef V.J."/>
            <person name="McMahon K.D."/>
            <person name="Konstantinidis K.T."/>
            <person name="Eloe-Fadrosh E.A."/>
            <person name="Kyrpides N.C."/>
            <person name="Woyke T."/>
        </authorList>
    </citation>
    <scope>NUCLEOTIDE SEQUENCE</scope>
    <source>
        <strain evidence="2">GVMAG-M-3300023174-30</strain>
    </source>
</reference>